<dbReference type="EMBL" id="JBHSPR010000060">
    <property type="protein sequence ID" value="MFC6022654.1"/>
    <property type="molecule type" value="Genomic_DNA"/>
</dbReference>
<dbReference type="RefSeq" id="WP_377432335.1">
    <property type="nucleotide sequence ID" value="NZ_JBHSPR010000060.1"/>
</dbReference>
<comment type="caution">
    <text evidence="2">The sequence shown here is derived from an EMBL/GenBank/DDBJ whole genome shotgun (WGS) entry which is preliminary data.</text>
</comment>
<feature type="transmembrane region" description="Helical" evidence="1">
    <location>
        <begin position="167"/>
        <end position="185"/>
    </location>
</feature>
<reference evidence="3" key="1">
    <citation type="journal article" date="2019" name="Int. J. Syst. Evol. Microbiol.">
        <title>The Global Catalogue of Microorganisms (GCM) 10K type strain sequencing project: providing services to taxonomists for standard genome sequencing and annotation.</title>
        <authorList>
            <consortium name="The Broad Institute Genomics Platform"/>
            <consortium name="The Broad Institute Genome Sequencing Center for Infectious Disease"/>
            <person name="Wu L."/>
            <person name="Ma J."/>
        </authorList>
    </citation>
    <scope>NUCLEOTIDE SEQUENCE [LARGE SCALE GENOMIC DNA]</scope>
    <source>
        <strain evidence="3">ZS-35-S2</strain>
    </source>
</reference>
<gene>
    <name evidence="2" type="ORF">ACFP2T_41660</name>
</gene>
<evidence type="ECO:0000313" key="2">
    <source>
        <dbReference type="EMBL" id="MFC6022654.1"/>
    </source>
</evidence>
<keyword evidence="3" id="KW-1185">Reference proteome</keyword>
<organism evidence="2 3">
    <name type="scientific">Plantactinospora solaniradicis</name>
    <dbReference type="NCBI Taxonomy" id="1723736"/>
    <lineage>
        <taxon>Bacteria</taxon>
        <taxon>Bacillati</taxon>
        <taxon>Actinomycetota</taxon>
        <taxon>Actinomycetes</taxon>
        <taxon>Micromonosporales</taxon>
        <taxon>Micromonosporaceae</taxon>
        <taxon>Plantactinospora</taxon>
    </lineage>
</organism>
<keyword evidence="1" id="KW-1133">Transmembrane helix</keyword>
<dbReference type="Proteomes" id="UP001596203">
    <property type="component" value="Unassembled WGS sequence"/>
</dbReference>
<feature type="transmembrane region" description="Helical" evidence="1">
    <location>
        <begin position="115"/>
        <end position="147"/>
    </location>
</feature>
<evidence type="ECO:0000256" key="1">
    <source>
        <dbReference type="SAM" id="Phobius"/>
    </source>
</evidence>
<feature type="transmembrane region" description="Helical" evidence="1">
    <location>
        <begin position="240"/>
        <end position="261"/>
    </location>
</feature>
<evidence type="ECO:0008006" key="4">
    <source>
        <dbReference type="Google" id="ProtNLM"/>
    </source>
</evidence>
<evidence type="ECO:0000313" key="3">
    <source>
        <dbReference type="Proteomes" id="UP001596203"/>
    </source>
</evidence>
<sequence>MVTVVLAATRAELTKILTLRGTWIVTGVILALHLLICVANLRHNTEAVNNITRDGRIELFAGEPRPAHQAIVDLLVASSFQMGLFLPSLAAVLAGQEFRAHQLGQSVLVVPRRGVLVVAKTVAVTAYLLFVSLVIAGISTAFMYAAVEDWDPGVVASGDALLGQGRFLAFAVLSALVGYALTLIARSTLVGIIATVALIAVTMTQVLAVFAPALDALFPLSAGRNLLLNPQDSRLTAGPAHALAVLVLWPLLTTAVAGLLLNRRDAR</sequence>
<protein>
    <recommendedName>
        <fullName evidence="4">ABC transporter permease</fullName>
    </recommendedName>
</protein>
<keyword evidence="1" id="KW-0812">Transmembrane</keyword>
<feature type="transmembrane region" description="Helical" evidence="1">
    <location>
        <begin position="21"/>
        <end position="41"/>
    </location>
</feature>
<keyword evidence="1" id="KW-0472">Membrane</keyword>
<proteinExistence type="predicted"/>
<name>A0ABW1KPB0_9ACTN</name>
<accession>A0ABW1KPB0</accession>
<feature type="transmembrane region" description="Helical" evidence="1">
    <location>
        <begin position="192"/>
        <end position="220"/>
    </location>
</feature>